<dbReference type="InterPro" id="IPR006311">
    <property type="entry name" value="TAT_signal"/>
</dbReference>
<evidence type="ECO:0000313" key="8">
    <source>
        <dbReference type="EMBL" id="SDD97206.1"/>
    </source>
</evidence>
<dbReference type="EMBL" id="LT629688">
    <property type="protein sequence ID" value="SDD97206.1"/>
    <property type="molecule type" value="Genomic_DNA"/>
</dbReference>
<dbReference type="PROSITE" id="PS51318">
    <property type="entry name" value="TAT"/>
    <property type="match status" value="1"/>
</dbReference>
<dbReference type="GO" id="GO:0030655">
    <property type="term" value="P:beta-lactam antibiotic catabolic process"/>
    <property type="evidence" value="ECO:0007669"/>
    <property type="project" value="InterPro"/>
</dbReference>
<name>A0A1G6Z5U4_9ACTN</name>
<dbReference type="Proteomes" id="UP000198546">
    <property type="component" value="Chromosome i"/>
</dbReference>
<dbReference type="GO" id="GO:0046677">
    <property type="term" value="P:response to antibiotic"/>
    <property type="evidence" value="ECO:0007669"/>
    <property type="project" value="UniProtKB-UniRule"/>
</dbReference>
<feature type="domain" description="Beta-lactamase class A catalytic" evidence="7">
    <location>
        <begin position="77"/>
        <end position="298"/>
    </location>
</feature>
<keyword evidence="5 6" id="KW-0046">Antibiotic resistance</keyword>
<evidence type="ECO:0000256" key="2">
    <source>
        <dbReference type="ARBA" id="ARBA00012865"/>
    </source>
</evidence>
<keyword evidence="4 6" id="KW-0378">Hydrolase</keyword>
<sequence length="326" mass="34098">MSSPHGSGLLGLGAGHAGLPSMGVMTSPAVTRRTVLAASSAVALGLATGAPSAGAETTSRPLDRLAELEAANDLTIGVWARNLRTGAELAHRADTLFPMCSVFKTLAVAAVLSGDLVSPDPRVLRRPVHIPPANMVDYSPFVEECADRGVVPTVEQLCVATLQLSDNTAANELMALTGGPASITRMARRLGDDVTRLDRWEPELNSAEPDRVTDTTSPRAIGRTFTSLLTGRGLRPRERERLTGWMLGNQTSAARLRAALPAGWTLADKTGGSGYAVNNDVGVAWAPDGTPLALSVLVRSDDPEAVRDDAVVAAAGRICVEELGPR</sequence>
<dbReference type="PRINTS" id="PR00118">
    <property type="entry name" value="BLACTAMASEA"/>
</dbReference>
<dbReference type="InterPro" id="IPR012338">
    <property type="entry name" value="Beta-lactam/transpept-like"/>
</dbReference>
<protein>
    <recommendedName>
        <fullName evidence="3 6">Beta-lactamase</fullName>
        <ecNumber evidence="2 6">3.5.2.6</ecNumber>
    </recommendedName>
</protein>
<dbReference type="SUPFAM" id="SSF56601">
    <property type="entry name" value="beta-lactamase/transpeptidase-like"/>
    <property type="match status" value="1"/>
</dbReference>
<keyword evidence="9" id="KW-1185">Reference proteome</keyword>
<evidence type="ECO:0000313" key="9">
    <source>
        <dbReference type="Proteomes" id="UP000198546"/>
    </source>
</evidence>
<dbReference type="PROSITE" id="PS00146">
    <property type="entry name" value="BETA_LACTAMASE_A"/>
    <property type="match status" value="1"/>
</dbReference>
<dbReference type="InterPro" id="IPR023650">
    <property type="entry name" value="Beta-lactam_class-A_AS"/>
</dbReference>
<dbReference type="Pfam" id="PF13354">
    <property type="entry name" value="Beta-lactamase2"/>
    <property type="match status" value="1"/>
</dbReference>
<evidence type="ECO:0000256" key="1">
    <source>
        <dbReference type="ARBA" id="ARBA00009009"/>
    </source>
</evidence>
<dbReference type="PANTHER" id="PTHR35333">
    <property type="entry name" value="BETA-LACTAMASE"/>
    <property type="match status" value="1"/>
</dbReference>
<proteinExistence type="inferred from homology"/>
<dbReference type="AlphaFoldDB" id="A0A1G6Z5U4"/>
<dbReference type="NCBIfam" id="NF033103">
    <property type="entry name" value="bla_class_A"/>
    <property type="match status" value="1"/>
</dbReference>
<dbReference type="STRING" id="675864.SAMN04489747_2178"/>
<evidence type="ECO:0000259" key="7">
    <source>
        <dbReference type="Pfam" id="PF13354"/>
    </source>
</evidence>
<comment type="catalytic activity">
    <reaction evidence="6">
        <text>a beta-lactam + H2O = a substituted beta-amino acid</text>
        <dbReference type="Rhea" id="RHEA:20401"/>
        <dbReference type="ChEBI" id="CHEBI:15377"/>
        <dbReference type="ChEBI" id="CHEBI:35627"/>
        <dbReference type="ChEBI" id="CHEBI:140347"/>
        <dbReference type="EC" id="3.5.2.6"/>
    </reaction>
</comment>
<evidence type="ECO:0000256" key="6">
    <source>
        <dbReference type="RuleBase" id="RU361140"/>
    </source>
</evidence>
<reference evidence="8 9" key="1">
    <citation type="submission" date="2016-10" db="EMBL/GenBank/DDBJ databases">
        <authorList>
            <person name="de Groot N.N."/>
        </authorList>
    </citation>
    <scope>NUCLEOTIDE SEQUENCE [LARGE SCALE GENOMIC DNA]</scope>
    <source>
        <strain evidence="8 9">MON 2.2</strain>
    </source>
</reference>
<comment type="similarity">
    <text evidence="1 6">Belongs to the class-A beta-lactamase family.</text>
</comment>
<evidence type="ECO:0000256" key="3">
    <source>
        <dbReference type="ARBA" id="ARBA00018879"/>
    </source>
</evidence>
<organism evidence="8 9">
    <name type="scientific">Auraticoccus monumenti</name>
    <dbReference type="NCBI Taxonomy" id="675864"/>
    <lineage>
        <taxon>Bacteria</taxon>
        <taxon>Bacillati</taxon>
        <taxon>Actinomycetota</taxon>
        <taxon>Actinomycetes</taxon>
        <taxon>Propionibacteriales</taxon>
        <taxon>Propionibacteriaceae</taxon>
        <taxon>Auraticoccus</taxon>
    </lineage>
</organism>
<dbReference type="InterPro" id="IPR000871">
    <property type="entry name" value="Beta-lactam_class-A"/>
</dbReference>
<dbReference type="InterPro" id="IPR045155">
    <property type="entry name" value="Beta-lactam_cat"/>
</dbReference>
<evidence type="ECO:0000256" key="5">
    <source>
        <dbReference type="ARBA" id="ARBA00023251"/>
    </source>
</evidence>
<dbReference type="GO" id="GO:0008800">
    <property type="term" value="F:beta-lactamase activity"/>
    <property type="evidence" value="ECO:0007669"/>
    <property type="project" value="UniProtKB-UniRule"/>
</dbReference>
<dbReference type="PANTHER" id="PTHR35333:SF3">
    <property type="entry name" value="BETA-LACTAMASE-TYPE TRANSPEPTIDASE FOLD CONTAINING PROTEIN"/>
    <property type="match status" value="1"/>
</dbReference>
<dbReference type="Gene3D" id="3.40.710.10">
    <property type="entry name" value="DD-peptidase/beta-lactamase superfamily"/>
    <property type="match status" value="1"/>
</dbReference>
<evidence type="ECO:0000256" key="4">
    <source>
        <dbReference type="ARBA" id="ARBA00022801"/>
    </source>
</evidence>
<accession>A0A1G6Z5U4</accession>
<dbReference type="EC" id="3.5.2.6" evidence="2 6"/>
<gene>
    <name evidence="8" type="ORF">SAMN04489747_2178</name>
</gene>